<dbReference type="RefSeq" id="WP_369454019.1">
    <property type="nucleotide sequence ID" value="NZ_JBGCUO010000001.1"/>
</dbReference>
<dbReference type="Gene3D" id="1.10.10.990">
    <property type="match status" value="1"/>
</dbReference>
<keyword evidence="4 10" id="KW-0378">Hydrolase</keyword>
<dbReference type="PANTHER" id="PTHR30591">
    <property type="entry name" value="RECBCD ENZYME SUBUNIT RECC"/>
    <property type="match status" value="1"/>
</dbReference>
<dbReference type="SUPFAM" id="SSF52980">
    <property type="entry name" value="Restriction endonuclease-like"/>
    <property type="match status" value="1"/>
</dbReference>
<dbReference type="InterPro" id="IPR041500">
    <property type="entry name" value="RecC_C"/>
</dbReference>
<comment type="function">
    <text evidence="10">A helicase/nuclease that prepares dsDNA breaks (DSB) for recombinational DNA repair. Binds to DSBs and unwinds DNA via a highly rapid and processive ATP-dependent bidirectional helicase activity. Unwinds dsDNA until it encounters a Chi (crossover hotspot instigator) sequence from the 3' direction. Cuts ssDNA a few nucleotides 3' to the Chi site. The properties and activities of the enzyme are changed at Chi. The Chi-altered holoenzyme produces a long 3'-ssDNA overhang and facilitates RecA-binding to the ssDNA for homologous DNA recombination and repair. Holoenzyme degrades any linearized DNA that is unable to undergo homologous recombination. In the holoenzyme this subunit recognizes the wild-type Chi sequence, and when added to isolated RecB increases its ATP-dependent helicase processivity.</text>
</comment>
<dbReference type="GO" id="GO:0008854">
    <property type="term" value="F:exodeoxyribonuclease V activity"/>
    <property type="evidence" value="ECO:0007669"/>
    <property type="project" value="UniProtKB-EC"/>
</dbReference>
<proteinExistence type="inferred from homology"/>
<keyword evidence="6 10" id="KW-0269">Exonuclease</keyword>
<comment type="caution">
    <text evidence="12">The sequence shown here is derived from an EMBL/GenBank/DDBJ whole genome shotgun (WGS) entry which is preliminary data.</text>
</comment>
<protein>
    <recommendedName>
        <fullName evidence="10">RecBCD enzyme subunit RecC</fullName>
    </recommendedName>
    <alternativeName>
        <fullName evidence="10">Exonuclease V subunit RecC</fullName>
        <shortName evidence="10">ExoV subunit RecC</shortName>
    </alternativeName>
    <alternativeName>
        <fullName evidence="10">Helicase/nuclease RecBCD subunit RecC</fullName>
    </alternativeName>
</protein>
<evidence type="ECO:0000256" key="8">
    <source>
        <dbReference type="ARBA" id="ARBA00023125"/>
    </source>
</evidence>
<dbReference type="HAMAP" id="MF_01486">
    <property type="entry name" value="RecC"/>
    <property type="match status" value="1"/>
</dbReference>
<evidence type="ECO:0000256" key="6">
    <source>
        <dbReference type="ARBA" id="ARBA00022839"/>
    </source>
</evidence>
<dbReference type="PIRSF" id="PIRSF000980">
    <property type="entry name" value="RecC"/>
    <property type="match status" value="1"/>
</dbReference>
<dbReference type="InterPro" id="IPR013986">
    <property type="entry name" value="DExx_box_DNA_helicase_dom_sf"/>
</dbReference>
<sequence length="1098" mass="123905">MHFLYQSNRLEHLAELLAQVLRAQPPAPLAAETVLVHSPGMGTWLQLQLAANRGVAANLRFVLPSSFFWQLHRRTRPSLPPQSVWDKPALVWQLLTILPQLLEHPSAAPLRKYLHPDSPQRRYRLCRQLADLYDQYLVYRPDWIQQWEQGDDGPVPEHLRWQAVLWQQLSQHIHSRWPEDVHRAALMSVEHLRSVAPESGLQRLFVFGPSSQPAAQLAALGVLGEHLDVHLFMLNPSQQYWGDIRSDRQLARRRVEALQQGVPLESLPDEVGNPLLASLGHQGREQLELLLGGLWGDDIQDIDVFDAPQPDTLLGQVQRDIHDLRDGREQPQPPAPANIALHCCHSPMREVEVLHDQLLAWFEADPTLEPRDIVVMMPDVAGYAPLIEAVFSRAEPVRIPWAIADRTLTDESPLVRAFLLMLQPDLHRFTANELMELLDVPAVRDRYGLAVEDLPLLRGWVQDTHIRWGLDGAHRGRLGLPEFADNTWIKGLERLLLGVALGEHSQLWRARPNLPDVSAAQAELAGRLAWLVRQLQQHQQRLARAGDAASWRQRLLILLDDLFAADSAEPVALELLRRQIGALSQHLQDSVGERAPVSLPLVQSWLQDQLGSSVGGQRFLAGRVNFCTLMPMRSVPFRRVCLLGMNDDAYPRPEQPMAHDLLRLLPRPGDRSRRSEDRYLFLEALLSARDGLLISWCGRDGRDNSERPPSVVLAELMDYLDAAFEASPPLSQQLRLDHPLQPFSRRYFGDDPALFSYSPLWASVAVPMPTPEPPSVASTALPDGLRRATLNDLGRCLRQPLAWYLEQRLGVPQDRSDDVLEDDEPFAADGLTRWQIRQEVLEALEGGADPHARAPYWEHSGALPPGIPGQVFLEQTLGEASEQLARTLALRRDQGTVLPPLAQTLYAGPLSLDLTVRELDCAGWDSVQVGKILNREPYAKLQRLSASKAPLRLGRVLPFWLQHLAINSFDAVPEGSRTSRLLGEDMMLVLLPLPAAEARQVLEQLLQFYGESLQRPQPFLPEAAWKACQLSDELDETERHEQLFATLWGSDRHPGEGQQPASLRLFPQWSAQDLAALYRLGRQLLQSLWQYGELHPYA</sequence>
<comment type="subunit">
    <text evidence="10">Heterotrimer of RecB, RecC and RecD. All subunits contribute to DNA-binding.</text>
</comment>
<evidence type="ECO:0000313" key="12">
    <source>
        <dbReference type="EMBL" id="MEY1660777.1"/>
    </source>
</evidence>
<keyword evidence="3 10" id="KW-0227">DNA damage</keyword>
<keyword evidence="7 10" id="KW-0067">ATP-binding</keyword>
<evidence type="ECO:0000256" key="9">
    <source>
        <dbReference type="ARBA" id="ARBA00023204"/>
    </source>
</evidence>
<dbReference type="InterPro" id="IPR027417">
    <property type="entry name" value="P-loop_NTPase"/>
</dbReference>
<feature type="domain" description="RecC C-terminal" evidence="11">
    <location>
        <begin position="788"/>
        <end position="1027"/>
    </location>
</feature>
<evidence type="ECO:0000313" key="13">
    <source>
        <dbReference type="Proteomes" id="UP001562065"/>
    </source>
</evidence>
<dbReference type="Gene3D" id="3.40.50.300">
    <property type="entry name" value="P-loop containing nucleotide triphosphate hydrolases"/>
    <property type="match status" value="2"/>
</dbReference>
<evidence type="ECO:0000256" key="3">
    <source>
        <dbReference type="ARBA" id="ARBA00022763"/>
    </source>
</evidence>
<gene>
    <name evidence="10 12" type="primary">recC</name>
    <name evidence="12" type="ORF">AB5I84_01280</name>
</gene>
<keyword evidence="8 10" id="KW-0238">DNA-binding</keyword>
<reference evidence="12 13" key="1">
    <citation type="submission" date="2024-07" db="EMBL/GenBank/DDBJ databases">
        <authorList>
            <person name="Ren Q."/>
        </authorList>
    </citation>
    <scope>NUCLEOTIDE SEQUENCE [LARGE SCALE GENOMIC DNA]</scope>
    <source>
        <strain evidence="12 13">REN37</strain>
    </source>
</reference>
<dbReference type="Gene3D" id="3.40.50.10930">
    <property type="match status" value="1"/>
</dbReference>
<keyword evidence="13" id="KW-1185">Reference proteome</keyword>
<keyword evidence="2 10" id="KW-0547">Nucleotide-binding</keyword>
<comment type="miscellaneous">
    <text evidence="10">In the RecBCD complex, RecB has a slow 3'-5' helicase, an exonuclease activity and loads RecA onto ssDNA, RecD has a fast 5'-3' helicase activity, while RecC stimulates the ATPase and processivity of the RecB helicase and contributes to recognition of the Chi site.</text>
</comment>
<dbReference type="Pfam" id="PF17946">
    <property type="entry name" value="RecC_C"/>
    <property type="match status" value="1"/>
</dbReference>
<evidence type="ECO:0000256" key="5">
    <source>
        <dbReference type="ARBA" id="ARBA00022806"/>
    </source>
</evidence>
<dbReference type="Proteomes" id="UP001562065">
    <property type="component" value="Unassembled WGS sequence"/>
</dbReference>
<accession>A0ABV4AEB7</accession>
<evidence type="ECO:0000256" key="7">
    <source>
        <dbReference type="ARBA" id="ARBA00022840"/>
    </source>
</evidence>
<comment type="similarity">
    <text evidence="10">Belongs to the RecC family.</text>
</comment>
<dbReference type="SUPFAM" id="SSF52540">
    <property type="entry name" value="P-loop containing nucleoside triphosphate hydrolases"/>
    <property type="match status" value="2"/>
</dbReference>
<dbReference type="InterPro" id="IPR011335">
    <property type="entry name" value="Restrct_endonuc-II-like"/>
</dbReference>
<dbReference type="InterPro" id="IPR006697">
    <property type="entry name" value="RecC"/>
</dbReference>
<evidence type="ECO:0000256" key="10">
    <source>
        <dbReference type="HAMAP-Rule" id="MF_01486"/>
    </source>
</evidence>
<keyword evidence="5 10" id="KW-0347">Helicase</keyword>
<dbReference type="PANTHER" id="PTHR30591:SF1">
    <property type="entry name" value="RECBCD ENZYME SUBUNIT RECC"/>
    <property type="match status" value="1"/>
</dbReference>
<dbReference type="NCBIfam" id="TIGR01450">
    <property type="entry name" value="recC"/>
    <property type="match status" value="1"/>
</dbReference>
<evidence type="ECO:0000259" key="11">
    <source>
        <dbReference type="Pfam" id="PF17946"/>
    </source>
</evidence>
<evidence type="ECO:0000256" key="1">
    <source>
        <dbReference type="ARBA" id="ARBA00022722"/>
    </source>
</evidence>
<name>A0ABV4AEB7_9GAMM</name>
<keyword evidence="1 10" id="KW-0540">Nuclease</keyword>
<keyword evidence="9 10" id="KW-0234">DNA repair</keyword>
<evidence type="ECO:0000256" key="4">
    <source>
        <dbReference type="ARBA" id="ARBA00022801"/>
    </source>
</evidence>
<dbReference type="Gene3D" id="1.10.10.160">
    <property type="match status" value="1"/>
</dbReference>
<dbReference type="EMBL" id="JBGCUO010000001">
    <property type="protein sequence ID" value="MEY1660777.1"/>
    <property type="molecule type" value="Genomic_DNA"/>
</dbReference>
<organism evidence="12 13">
    <name type="scientific">Isoalcanivorax beigongshangi</name>
    <dbReference type="NCBI Taxonomy" id="3238810"/>
    <lineage>
        <taxon>Bacteria</taxon>
        <taxon>Pseudomonadati</taxon>
        <taxon>Pseudomonadota</taxon>
        <taxon>Gammaproteobacteria</taxon>
        <taxon>Oceanospirillales</taxon>
        <taxon>Alcanivoracaceae</taxon>
        <taxon>Isoalcanivorax</taxon>
    </lineage>
</organism>
<dbReference type="Pfam" id="PF04257">
    <property type="entry name" value="Exonuc_V_gamma"/>
    <property type="match status" value="1"/>
</dbReference>
<evidence type="ECO:0000256" key="2">
    <source>
        <dbReference type="ARBA" id="ARBA00022741"/>
    </source>
</evidence>